<name>A0ABN6N9V9_9BACT</name>
<protein>
    <recommendedName>
        <fullName evidence="1">HTH merR-type domain-containing protein</fullName>
    </recommendedName>
</protein>
<dbReference type="CDD" id="cd04762">
    <property type="entry name" value="HTH_MerR-trunc"/>
    <property type="match status" value="1"/>
</dbReference>
<dbReference type="EMBL" id="AP025592">
    <property type="protein sequence ID" value="BDG10014.1"/>
    <property type="molecule type" value="Genomic_DNA"/>
</dbReference>
<dbReference type="InterPro" id="IPR010093">
    <property type="entry name" value="SinI_DNA-bd"/>
</dbReference>
<organism evidence="2 3">
    <name type="scientific">Anaeromyxobacter paludicola</name>
    <dbReference type="NCBI Taxonomy" id="2918171"/>
    <lineage>
        <taxon>Bacteria</taxon>
        <taxon>Pseudomonadati</taxon>
        <taxon>Myxococcota</taxon>
        <taxon>Myxococcia</taxon>
        <taxon>Myxococcales</taxon>
        <taxon>Cystobacterineae</taxon>
        <taxon>Anaeromyxobacteraceae</taxon>
        <taxon>Anaeromyxobacter</taxon>
    </lineage>
</organism>
<gene>
    <name evidence="2" type="ORF">AMPC_31270</name>
</gene>
<keyword evidence="3" id="KW-1185">Reference proteome</keyword>
<dbReference type="InterPro" id="IPR000551">
    <property type="entry name" value="MerR-type_HTH_dom"/>
</dbReference>
<dbReference type="NCBIfam" id="TIGR01764">
    <property type="entry name" value="excise"/>
    <property type="match status" value="1"/>
</dbReference>
<reference evidence="3" key="1">
    <citation type="journal article" date="2022" name="Int. J. Syst. Evol. Microbiol.">
        <title>Anaeromyxobacter oryzae sp. nov., Anaeromyxobacter diazotrophicus sp. nov. and Anaeromyxobacter paludicola sp. nov., isolated from paddy soils.</title>
        <authorList>
            <person name="Itoh H."/>
            <person name="Xu Z."/>
            <person name="Mise K."/>
            <person name="Masuda Y."/>
            <person name="Ushijima N."/>
            <person name="Hayakawa C."/>
            <person name="Shiratori Y."/>
            <person name="Senoo K."/>
        </authorList>
    </citation>
    <scope>NUCLEOTIDE SEQUENCE [LARGE SCALE GENOMIC DNA]</scope>
    <source>
        <strain evidence="3">Red630</strain>
    </source>
</reference>
<dbReference type="RefSeq" id="WP_248342410.1">
    <property type="nucleotide sequence ID" value="NZ_AP025592.1"/>
</dbReference>
<dbReference type="Pfam" id="PF12728">
    <property type="entry name" value="HTH_17"/>
    <property type="match status" value="1"/>
</dbReference>
<evidence type="ECO:0000313" key="2">
    <source>
        <dbReference type="EMBL" id="BDG10014.1"/>
    </source>
</evidence>
<sequence>MLLERGEAIGQAGFGGPPCGEVPALAGERWVSSSEAARLLGVSVTTLKRWADDELIGSGRTNGGHRRFRRADVERFGARCSPERQAPPRLEALLAAEGTLALQQELLAERARSASWWDVWLGLQPTLERLGERWREGAWTRVQLLAAFDRLGRAAGGLAELIAPAPGARGLLLSSAPGAVGLAPLRFLELCAREAGWRVRFAGCASLADLAAELDREPASAIASVPGAGCAPDEADAFTAGLAALGEARGVPAAVLGLGAWPEDLDLADRRSACARARDWLTGAGDTRRPA</sequence>
<dbReference type="SUPFAM" id="SSF46955">
    <property type="entry name" value="Putative DNA-binding domain"/>
    <property type="match status" value="1"/>
</dbReference>
<dbReference type="Gene3D" id="1.10.1660.10">
    <property type="match status" value="1"/>
</dbReference>
<proteinExistence type="predicted"/>
<dbReference type="Proteomes" id="UP001162734">
    <property type="component" value="Chromosome"/>
</dbReference>
<evidence type="ECO:0000313" key="3">
    <source>
        <dbReference type="Proteomes" id="UP001162734"/>
    </source>
</evidence>
<dbReference type="InterPro" id="IPR009061">
    <property type="entry name" value="DNA-bd_dom_put_sf"/>
</dbReference>
<evidence type="ECO:0000259" key="1">
    <source>
        <dbReference type="PROSITE" id="PS50937"/>
    </source>
</evidence>
<accession>A0ABN6N9V9</accession>
<feature type="domain" description="HTH merR-type" evidence="1">
    <location>
        <begin position="34"/>
        <end position="76"/>
    </location>
</feature>
<dbReference type="PROSITE" id="PS50937">
    <property type="entry name" value="HTH_MERR_2"/>
    <property type="match status" value="1"/>
</dbReference>
<dbReference type="InterPro" id="IPR041657">
    <property type="entry name" value="HTH_17"/>
</dbReference>